<dbReference type="GO" id="GO:0008173">
    <property type="term" value="F:RNA methyltransferase activity"/>
    <property type="evidence" value="ECO:0007669"/>
    <property type="project" value="InterPro"/>
</dbReference>
<name>A0A645HT83_9ZZZZ</name>
<dbReference type="InterPro" id="IPR023267">
    <property type="entry name" value="RCMT"/>
</dbReference>
<evidence type="ECO:0000256" key="3">
    <source>
        <dbReference type="ARBA" id="ARBA00022691"/>
    </source>
</evidence>
<comment type="caution">
    <text evidence="6">The sequence shown here is derived from an EMBL/GenBank/DDBJ whole genome shotgun (WGS) entry which is preliminary data.</text>
</comment>
<dbReference type="InterPro" id="IPR029063">
    <property type="entry name" value="SAM-dependent_MTases_sf"/>
</dbReference>
<keyword evidence="1 6" id="KW-0489">Methyltransferase</keyword>
<keyword evidence="4" id="KW-0694">RNA-binding</keyword>
<dbReference type="PROSITE" id="PS51686">
    <property type="entry name" value="SAM_MT_RSMB_NOP"/>
    <property type="match status" value="1"/>
</dbReference>
<protein>
    <submittedName>
        <fullName evidence="6">Ribosomal RNA small subunit methyltransferase F</fullName>
        <ecNumber evidence="6">2.1.1.178</ecNumber>
    </submittedName>
</protein>
<sequence length="199" mass="21649">MAVCRTANVKASMRVLDCCAAPGGKTAYLSALEPNACFEAWDVHEHRVRLMEETFSRLGVKAQARAADASVDAPELYEKFDVVLVDAPCSGLGVAFSKPDIRHSLKREDIASLSALQRKILDTVCAYVKPGGALVYATCTIARDENEANADWFETAHPEFEPDDISPYVAAAEKGSGRVQLFPHLHGGEGFFIARYVKA</sequence>
<evidence type="ECO:0000256" key="4">
    <source>
        <dbReference type="ARBA" id="ARBA00022884"/>
    </source>
</evidence>
<dbReference type="EMBL" id="VSSQ01099714">
    <property type="protein sequence ID" value="MPN42167.1"/>
    <property type="molecule type" value="Genomic_DNA"/>
</dbReference>
<evidence type="ECO:0000313" key="6">
    <source>
        <dbReference type="EMBL" id="MPN42167.1"/>
    </source>
</evidence>
<dbReference type="Gene3D" id="3.40.50.150">
    <property type="entry name" value="Vaccinia Virus protein VP39"/>
    <property type="match status" value="1"/>
</dbReference>
<dbReference type="GO" id="GO:0001510">
    <property type="term" value="P:RNA methylation"/>
    <property type="evidence" value="ECO:0007669"/>
    <property type="project" value="InterPro"/>
</dbReference>
<dbReference type="InterPro" id="IPR049560">
    <property type="entry name" value="MeTrfase_RsmB-F_NOP2_cat"/>
</dbReference>
<dbReference type="GO" id="GO:0003723">
    <property type="term" value="F:RNA binding"/>
    <property type="evidence" value="ECO:0007669"/>
    <property type="project" value="UniProtKB-KW"/>
</dbReference>
<dbReference type="InterPro" id="IPR001678">
    <property type="entry name" value="MeTrfase_RsmB-F_NOP2_dom"/>
</dbReference>
<dbReference type="PRINTS" id="PR02008">
    <property type="entry name" value="RCMTFAMILY"/>
</dbReference>
<organism evidence="6">
    <name type="scientific">bioreactor metagenome</name>
    <dbReference type="NCBI Taxonomy" id="1076179"/>
    <lineage>
        <taxon>unclassified sequences</taxon>
        <taxon>metagenomes</taxon>
        <taxon>ecological metagenomes</taxon>
    </lineage>
</organism>
<evidence type="ECO:0000259" key="5">
    <source>
        <dbReference type="PROSITE" id="PS51686"/>
    </source>
</evidence>
<proteinExistence type="predicted"/>
<dbReference type="PANTHER" id="PTHR22807">
    <property type="entry name" value="NOP2 YEAST -RELATED NOL1/NOP2/FMU SUN DOMAIN-CONTAINING"/>
    <property type="match status" value="1"/>
</dbReference>
<dbReference type="AlphaFoldDB" id="A0A645HT83"/>
<gene>
    <name evidence="6" type="primary">rsmF_16</name>
    <name evidence="6" type="ORF">SDC9_189723</name>
</gene>
<dbReference type="CDD" id="cd02440">
    <property type="entry name" value="AdoMet_MTases"/>
    <property type="match status" value="1"/>
</dbReference>
<reference evidence="6" key="1">
    <citation type="submission" date="2019-08" db="EMBL/GenBank/DDBJ databases">
        <authorList>
            <person name="Kucharzyk K."/>
            <person name="Murdoch R.W."/>
            <person name="Higgins S."/>
            <person name="Loffler F."/>
        </authorList>
    </citation>
    <scope>NUCLEOTIDE SEQUENCE</scope>
</reference>
<dbReference type="Pfam" id="PF01189">
    <property type="entry name" value="Methyltr_RsmB-F"/>
    <property type="match status" value="1"/>
</dbReference>
<dbReference type="SUPFAM" id="SSF53335">
    <property type="entry name" value="S-adenosyl-L-methionine-dependent methyltransferases"/>
    <property type="match status" value="1"/>
</dbReference>
<evidence type="ECO:0000256" key="2">
    <source>
        <dbReference type="ARBA" id="ARBA00022679"/>
    </source>
</evidence>
<dbReference type="PANTHER" id="PTHR22807:SF53">
    <property type="entry name" value="RIBOSOMAL RNA SMALL SUBUNIT METHYLTRANSFERASE B-RELATED"/>
    <property type="match status" value="1"/>
</dbReference>
<dbReference type="EC" id="2.1.1.178" evidence="6"/>
<keyword evidence="3" id="KW-0949">S-adenosyl-L-methionine</keyword>
<accession>A0A645HT83</accession>
<evidence type="ECO:0000256" key="1">
    <source>
        <dbReference type="ARBA" id="ARBA00022603"/>
    </source>
</evidence>
<keyword evidence="2 6" id="KW-0808">Transferase</keyword>
<feature type="domain" description="SAM-dependent MTase RsmB/NOP-type" evidence="5">
    <location>
        <begin position="1"/>
        <end position="199"/>
    </location>
</feature>